<dbReference type="EMBL" id="JAUHHV010000002">
    <property type="protein sequence ID" value="KAK1431377.1"/>
    <property type="molecule type" value="Genomic_DNA"/>
</dbReference>
<evidence type="ECO:0008006" key="4">
    <source>
        <dbReference type="Google" id="ProtNLM"/>
    </source>
</evidence>
<dbReference type="AlphaFoldDB" id="A0AAD8KY89"/>
<evidence type="ECO:0000256" key="1">
    <source>
        <dbReference type="SAM" id="SignalP"/>
    </source>
</evidence>
<name>A0AAD8KY89_TARER</name>
<proteinExistence type="predicted"/>
<sequence length="72" mass="8198">MKSSNLITLFLLVLYTLFIVSSAGRTTIRHHIHKQTGDVSVESEKIAHTNSNSFGCWKCWPHHPHHAGHLLR</sequence>
<comment type="caution">
    <text evidence="2">The sequence shown here is derived from an EMBL/GenBank/DDBJ whole genome shotgun (WGS) entry which is preliminary data.</text>
</comment>
<evidence type="ECO:0000313" key="2">
    <source>
        <dbReference type="EMBL" id="KAK1431377.1"/>
    </source>
</evidence>
<feature type="chain" id="PRO_5042211059" description="Transmembrane protein" evidence="1">
    <location>
        <begin position="24"/>
        <end position="72"/>
    </location>
</feature>
<keyword evidence="1" id="KW-0732">Signal</keyword>
<protein>
    <recommendedName>
        <fullName evidence="4">Transmembrane protein</fullName>
    </recommendedName>
</protein>
<organism evidence="2 3">
    <name type="scientific">Tagetes erecta</name>
    <name type="common">African marigold</name>
    <dbReference type="NCBI Taxonomy" id="13708"/>
    <lineage>
        <taxon>Eukaryota</taxon>
        <taxon>Viridiplantae</taxon>
        <taxon>Streptophyta</taxon>
        <taxon>Embryophyta</taxon>
        <taxon>Tracheophyta</taxon>
        <taxon>Spermatophyta</taxon>
        <taxon>Magnoliopsida</taxon>
        <taxon>eudicotyledons</taxon>
        <taxon>Gunneridae</taxon>
        <taxon>Pentapetalae</taxon>
        <taxon>asterids</taxon>
        <taxon>campanulids</taxon>
        <taxon>Asterales</taxon>
        <taxon>Asteraceae</taxon>
        <taxon>Asteroideae</taxon>
        <taxon>Heliantheae alliance</taxon>
        <taxon>Tageteae</taxon>
        <taxon>Tagetes</taxon>
    </lineage>
</organism>
<gene>
    <name evidence="2" type="ORF">QVD17_07834</name>
</gene>
<evidence type="ECO:0000313" key="3">
    <source>
        <dbReference type="Proteomes" id="UP001229421"/>
    </source>
</evidence>
<reference evidence="2" key="1">
    <citation type="journal article" date="2023" name="bioRxiv">
        <title>Improved chromosome-level genome assembly for marigold (Tagetes erecta).</title>
        <authorList>
            <person name="Jiang F."/>
            <person name="Yuan L."/>
            <person name="Wang S."/>
            <person name="Wang H."/>
            <person name="Xu D."/>
            <person name="Wang A."/>
            <person name="Fan W."/>
        </authorList>
    </citation>
    <scope>NUCLEOTIDE SEQUENCE</scope>
    <source>
        <strain evidence="2">WSJ</strain>
        <tissue evidence="2">Leaf</tissue>
    </source>
</reference>
<feature type="signal peptide" evidence="1">
    <location>
        <begin position="1"/>
        <end position="23"/>
    </location>
</feature>
<accession>A0AAD8KY89</accession>
<keyword evidence="3" id="KW-1185">Reference proteome</keyword>
<dbReference type="Proteomes" id="UP001229421">
    <property type="component" value="Unassembled WGS sequence"/>
</dbReference>